<evidence type="ECO:0000313" key="4">
    <source>
        <dbReference type="Proteomes" id="UP000193920"/>
    </source>
</evidence>
<proteinExistence type="predicted"/>
<dbReference type="InterPro" id="IPR000073">
    <property type="entry name" value="AB_hydrolase_1"/>
</dbReference>
<name>A0A1Y2E9E7_9FUNG</name>
<dbReference type="GO" id="GO:0016787">
    <property type="term" value="F:hydrolase activity"/>
    <property type="evidence" value="ECO:0007669"/>
    <property type="project" value="UniProtKB-KW"/>
</dbReference>
<feature type="region of interest" description="Disordered" evidence="1">
    <location>
        <begin position="313"/>
        <end position="344"/>
    </location>
</feature>
<dbReference type="Gene3D" id="3.40.50.1820">
    <property type="entry name" value="alpha/beta hydrolase"/>
    <property type="match status" value="1"/>
</dbReference>
<dbReference type="InterPro" id="IPR050266">
    <property type="entry name" value="AB_hydrolase_sf"/>
</dbReference>
<evidence type="ECO:0000259" key="2">
    <source>
        <dbReference type="Pfam" id="PF00561"/>
    </source>
</evidence>
<reference evidence="3 4" key="1">
    <citation type="submission" date="2016-08" db="EMBL/GenBank/DDBJ databases">
        <title>A Parts List for Fungal Cellulosomes Revealed by Comparative Genomics.</title>
        <authorList>
            <consortium name="DOE Joint Genome Institute"/>
            <person name="Haitjema C.H."/>
            <person name="Gilmore S.P."/>
            <person name="Henske J.K."/>
            <person name="Solomon K.V."/>
            <person name="De Groot R."/>
            <person name="Kuo A."/>
            <person name="Mondo S.J."/>
            <person name="Salamov A.A."/>
            <person name="Labutti K."/>
            <person name="Zhao Z."/>
            <person name="Chiniquy J."/>
            <person name="Barry K."/>
            <person name="Brewer H.M."/>
            <person name="Purvine S.O."/>
            <person name="Wright A.T."/>
            <person name="Boxma B."/>
            <person name="Van Alen T."/>
            <person name="Hackstein J.H."/>
            <person name="Baker S.E."/>
            <person name="Grigoriev I.V."/>
            <person name="O'Malley M.A."/>
        </authorList>
    </citation>
    <scope>NUCLEOTIDE SEQUENCE [LARGE SCALE GENOMIC DNA]</scope>
    <source>
        <strain evidence="3 4">G1</strain>
    </source>
</reference>
<dbReference type="PANTHER" id="PTHR43798">
    <property type="entry name" value="MONOACYLGLYCEROL LIPASE"/>
    <property type="match status" value="1"/>
</dbReference>
<dbReference type="SUPFAM" id="SSF53474">
    <property type="entry name" value="alpha/beta-Hydrolases"/>
    <property type="match status" value="1"/>
</dbReference>
<gene>
    <name evidence="3" type="ORF">LY90DRAFT_700414</name>
</gene>
<dbReference type="InterPro" id="IPR029058">
    <property type="entry name" value="AB_hydrolase_fold"/>
</dbReference>
<dbReference type="OrthoDB" id="294702at2759"/>
<accession>A0A1Y2E9E7</accession>
<protein>
    <submittedName>
        <fullName evidence="3">Alpha/beta-hydrolase</fullName>
    </submittedName>
</protein>
<keyword evidence="4" id="KW-1185">Reference proteome</keyword>
<comment type="caution">
    <text evidence="3">The sequence shown here is derived from an EMBL/GenBank/DDBJ whole genome shotgun (WGS) entry which is preliminary data.</text>
</comment>
<feature type="domain" description="AB hydrolase-1" evidence="2">
    <location>
        <begin position="82"/>
        <end position="256"/>
    </location>
</feature>
<dbReference type="Pfam" id="PF00561">
    <property type="entry name" value="Abhydrolase_1"/>
    <property type="match status" value="1"/>
</dbReference>
<sequence>MALILEQIKFFFEMIMNLITNLGKIFREKRYLHEYQYKQLIKQESGKMGHLVEVDGNLMNVFIYNEDQDKTDNPKNSNSNSTLVFISGFGTASPILDFSTLYRLLSKQFNIVVIEKFGYGFSDIVDSERSVATQVRQDREALTKAGLQGPWILVPHSRGAYEAIYWAQHYPEEVEAFVGLDITMPYPCTEMEAQRHRQRVTRYRFNSLFFKLHLPPMIDYAQQFIFNPHMNESEQKLYKALYYKNAYNSSIQQESSFICENISTILQYPTPFSTLPTLLFCTRLSQSLNKKIFQDKQIFPNLNFKILEDTSKTTTTDNRGSLSTNASSSTSASKNSTDSTSSSIDTPTTIATFGKMGKLVVLPTNQHYVHNYSFNAIHQELEEFIKKLN</sequence>
<organism evidence="3 4">
    <name type="scientific">Neocallimastix californiae</name>
    <dbReference type="NCBI Taxonomy" id="1754190"/>
    <lineage>
        <taxon>Eukaryota</taxon>
        <taxon>Fungi</taxon>
        <taxon>Fungi incertae sedis</taxon>
        <taxon>Chytridiomycota</taxon>
        <taxon>Chytridiomycota incertae sedis</taxon>
        <taxon>Neocallimastigomycetes</taxon>
        <taxon>Neocallimastigales</taxon>
        <taxon>Neocallimastigaceae</taxon>
        <taxon>Neocallimastix</taxon>
    </lineage>
</organism>
<evidence type="ECO:0000256" key="1">
    <source>
        <dbReference type="SAM" id="MobiDB-lite"/>
    </source>
</evidence>
<keyword evidence="3" id="KW-0378">Hydrolase</keyword>
<dbReference type="GO" id="GO:0016020">
    <property type="term" value="C:membrane"/>
    <property type="evidence" value="ECO:0007669"/>
    <property type="project" value="TreeGrafter"/>
</dbReference>
<evidence type="ECO:0000313" key="3">
    <source>
        <dbReference type="EMBL" id="ORY68169.1"/>
    </source>
</evidence>
<feature type="compositionally biased region" description="Low complexity" evidence="1">
    <location>
        <begin position="321"/>
        <end position="344"/>
    </location>
</feature>
<dbReference type="EMBL" id="MCOG01000046">
    <property type="protein sequence ID" value="ORY68169.1"/>
    <property type="molecule type" value="Genomic_DNA"/>
</dbReference>
<dbReference type="PANTHER" id="PTHR43798:SF33">
    <property type="entry name" value="HYDROLASE, PUTATIVE (AFU_ORTHOLOGUE AFUA_2G14860)-RELATED"/>
    <property type="match status" value="1"/>
</dbReference>
<dbReference type="Proteomes" id="UP000193920">
    <property type="component" value="Unassembled WGS sequence"/>
</dbReference>
<dbReference type="AlphaFoldDB" id="A0A1Y2E9E7"/>